<dbReference type="EMBL" id="VSSQ01011897">
    <property type="protein sequence ID" value="MPM47966.1"/>
    <property type="molecule type" value="Genomic_DNA"/>
</dbReference>
<organism evidence="3">
    <name type="scientific">bioreactor metagenome</name>
    <dbReference type="NCBI Taxonomy" id="1076179"/>
    <lineage>
        <taxon>unclassified sequences</taxon>
        <taxon>metagenomes</taxon>
        <taxon>ecological metagenomes</taxon>
    </lineage>
</organism>
<feature type="domain" description="Band 7" evidence="2">
    <location>
        <begin position="17"/>
        <end position="156"/>
    </location>
</feature>
<sequence length="290" mass="32322">MPGAAATTTPETPDMIYSIGSFVEFPSRDGFKIMMDMTVEFELLPEHISRIYMLYGDLPQVVAKIILPQILSVSRLKGSSYKAQDFIMGEGRETFQNNLRNELVATMKEKSIVIHNAIIRNVTIPENILKPIQEASLAVEQNLTNYSLQETAKIEAELNSQTALIDQKRREIEQETRKMTAEIAARQQQAVRLIAAETELEAAKLQLQRSEIEAKRTKLKGETEVQTAFLRNNELARGAEMKAQALGEGGAMADLQLVDRLNPALKLQVIYAGDGTLWTDLKSGSVTVNQ</sequence>
<evidence type="ECO:0000313" key="3">
    <source>
        <dbReference type="EMBL" id="MPM47966.1"/>
    </source>
</evidence>
<dbReference type="InterPro" id="IPR001107">
    <property type="entry name" value="Band_7"/>
</dbReference>
<comment type="caution">
    <text evidence="3">The sequence shown here is derived from an EMBL/GenBank/DDBJ whole genome shotgun (WGS) entry which is preliminary data.</text>
</comment>
<reference evidence="3" key="1">
    <citation type="submission" date="2019-08" db="EMBL/GenBank/DDBJ databases">
        <authorList>
            <person name="Kucharzyk K."/>
            <person name="Murdoch R.W."/>
            <person name="Higgins S."/>
            <person name="Loffler F."/>
        </authorList>
    </citation>
    <scope>NUCLEOTIDE SEQUENCE</scope>
</reference>
<gene>
    <name evidence="3" type="ORF">SDC9_94687</name>
</gene>
<name>A0A645A4W1_9ZZZZ</name>
<protein>
    <recommendedName>
        <fullName evidence="2">Band 7 domain-containing protein</fullName>
    </recommendedName>
</protein>
<evidence type="ECO:0000259" key="2">
    <source>
        <dbReference type="Pfam" id="PF01145"/>
    </source>
</evidence>
<dbReference type="AlphaFoldDB" id="A0A645A4W1"/>
<evidence type="ECO:0000256" key="1">
    <source>
        <dbReference type="SAM" id="Coils"/>
    </source>
</evidence>
<accession>A0A645A4W1</accession>
<proteinExistence type="predicted"/>
<feature type="coiled-coil region" evidence="1">
    <location>
        <begin position="158"/>
        <end position="222"/>
    </location>
</feature>
<dbReference type="Pfam" id="PF01145">
    <property type="entry name" value="Band_7"/>
    <property type="match status" value="1"/>
</dbReference>
<keyword evidence="1" id="KW-0175">Coiled coil</keyword>